<dbReference type="NCBIfam" id="TIGR03804">
    <property type="entry name" value="para_beta_helix"/>
    <property type="match status" value="1"/>
</dbReference>
<dbReference type="SMART" id="SM00028">
    <property type="entry name" value="TPR"/>
    <property type="match status" value="2"/>
</dbReference>
<dbReference type="SUPFAM" id="SSF56436">
    <property type="entry name" value="C-type lectin-like"/>
    <property type="match status" value="1"/>
</dbReference>
<comment type="caution">
    <text evidence="11">The sequence shown here is derived from an EMBL/GenBank/DDBJ whole genome shotgun (WGS) entry which is preliminary data.</text>
</comment>
<dbReference type="InterPro" id="IPR016186">
    <property type="entry name" value="C-type_lectin-like/link_sf"/>
</dbReference>
<dbReference type="Proteomes" id="UP000683360">
    <property type="component" value="Unassembled WGS sequence"/>
</dbReference>
<dbReference type="Pfam" id="PF13229">
    <property type="entry name" value="Beta_helix"/>
    <property type="match status" value="1"/>
</dbReference>
<dbReference type="InterPro" id="IPR022441">
    <property type="entry name" value="Para_beta_helix_rpt-2"/>
</dbReference>
<dbReference type="InterPro" id="IPR019734">
    <property type="entry name" value="TPR_rpt"/>
</dbReference>
<dbReference type="PROSITE" id="PS50005">
    <property type="entry name" value="TPR"/>
    <property type="match status" value="2"/>
</dbReference>
<dbReference type="PANTHER" id="PTHR22904:SF523">
    <property type="entry name" value="STRESS-INDUCED-PHOSPHOPROTEIN 1"/>
    <property type="match status" value="1"/>
</dbReference>
<dbReference type="SUPFAM" id="SSF52540">
    <property type="entry name" value="P-loop containing nucleoside triphosphate hydrolases"/>
    <property type="match status" value="1"/>
</dbReference>
<dbReference type="PROSITE" id="PS50041">
    <property type="entry name" value="C_TYPE_LECTIN_2"/>
    <property type="match status" value="1"/>
</dbReference>
<dbReference type="Pfam" id="PF01753">
    <property type="entry name" value="zf-MYND"/>
    <property type="match status" value="1"/>
</dbReference>
<feature type="domain" description="MYND-type" evidence="10">
    <location>
        <begin position="1012"/>
        <end position="1050"/>
    </location>
</feature>
<evidence type="ECO:0000313" key="11">
    <source>
        <dbReference type="EMBL" id="CAG2199360.1"/>
    </source>
</evidence>
<evidence type="ECO:0000256" key="2">
    <source>
        <dbReference type="ARBA" id="ARBA00022737"/>
    </source>
</evidence>
<keyword evidence="4 7" id="KW-0802">TPR repeat</keyword>
<dbReference type="PROSITE" id="PS01360">
    <property type="entry name" value="ZF_MYND_1"/>
    <property type="match status" value="1"/>
</dbReference>
<keyword evidence="1" id="KW-0479">Metal-binding</keyword>
<feature type="signal peptide" evidence="8">
    <location>
        <begin position="1"/>
        <end position="24"/>
    </location>
</feature>
<evidence type="ECO:0000256" key="5">
    <source>
        <dbReference type="ARBA" id="ARBA00022833"/>
    </source>
</evidence>
<dbReference type="SUPFAM" id="SSF51126">
    <property type="entry name" value="Pectin lyase-like"/>
    <property type="match status" value="1"/>
</dbReference>
<dbReference type="OrthoDB" id="6063461at2759"/>
<evidence type="ECO:0000313" key="12">
    <source>
        <dbReference type="Proteomes" id="UP000683360"/>
    </source>
</evidence>
<dbReference type="PROSITE" id="PS50865">
    <property type="entry name" value="ZF_MYND_2"/>
    <property type="match status" value="1"/>
</dbReference>
<evidence type="ECO:0000256" key="8">
    <source>
        <dbReference type="SAM" id="SignalP"/>
    </source>
</evidence>
<dbReference type="InterPro" id="IPR002893">
    <property type="entry name" value="Znf_MYND"/>
</dbReference>
<organism evidence="11 12">
    <name type="scientific">Mytilus edulis</name>
    <name type="common">Blue mussel</name>
    <dbReference type="NCBI Taxonomy" id="6550"/>
    <lineage>
        <taxon>Eukaryota</taxon>
        <taxon>Metazoa</taxon>
        <taxon>Spiralia</taxon>
        <taxon>Lophotrochozoa</taxon>
        <taxon>Mollusca</taxon>
        <taxon>Bivalvia</taxon>
        <taxon>Autobranchia</taxon>
        <taxon>Pteriomorphia</taxon>
        <taxon>Mytilida</taxon>
        <taxon>Mytiloidea</taxon>
        <taxon>Mytilidae</taxon>
        <taxon>Mytilinae</taxon>
        <taxon>Mytilus</taxon>
    </lineage>
</organism>
<dbReference type="InterPro" id="IPR011990">
    <property type="entry name" value="TPR-like_helical_dom_sf"/>
</dbReference>
<feature type="repeat" description="TPR" evidence="7">
    <location>
        <begin position="695"/>
        <end position="728"/>
    </location>
</feature>
<evidence type="ECO:0000259" key="10">
    <source>
        <dbReference type="PROSITE" id="PS50865"/>
    </source>
</evidence>
<dbReference type="Gene3D" id="6.10.140.2220">
    <property type="match status" value="1"/>
</dbReference>
<dbReference type="SMART" id="SM00710">
    <property type="entry name" value="PbH1"/>
    <property type="match status" value="3"/>
</dbReference>
<evidence type="ECO:0000256" key="7">
    <source>
        <dbReference type="PROSITE-ProRule" id="PRU00339"/>
    </source>
</evidence>
<dbReference type="SUPFAM" id="SSF48452">
    <property type="entry name" value="TPR-like"/>
    <property type="match status" value="1"/>
</dbReference>
<dbReference type="InterPro" id="IPR001304">
    <property type="entry name" value="C-type_lectin-like"/>
</dbReference>
<evidence type="ECO:0000256" key="4">
    <source>
        <dbReference type="ARBA" id="ARBA00022803"/>
    </source>
</evidence>
<dbReference type="Gene3D" id="1.25.40.10">
    <property type="entry name" value="Tetratricopeptide repeat domain"/>
    <property type="match status" value="1"/>
</dbReference>
<dbReference type="InterPro" id="IPR012334">
    <property type="entry name" value="Pectin_lyas_fold"/>
</dbReference>
<dbReference type="Pfam" id="PF13424">
    <property type="entry name" value="TPR_12"/>
    <property type="match status" value="1"/>
</dbReference>
<gene>
    <name evidence="11" type="ORF">MEDL_14073</name>
</gene>
<evidence type="ECO:0000256" key="6">
    <source>
        <dbReference type="PROSITE-ProRule" id="PRU00134"/>
    </source>
</evidence>
<reference evidence="11" key="1">
    <citation type="submission" date="2021-03" db="EMBL/GenBank/DDBJ databases">
        <authorList>
            <person name="Bekaert M."/>
        </authorList>
    </citation>
    <scope>NUCLEOTIDE SEQUENCE</scope>
</reference>
<protein>
    <submittedName>
        <fullName evidence="11">Uncharacterized protein</fullName>
    </submittedName>
</protein>
<feature type="chain" id="PRO_5035879492" evidence="8">
    <location>
        <begin position="25"/>
        <end position="1189"/>
    </location>
</feature>
<accession>A0A8S3QRP9</accession>
<dbReference type="InterPro" id="IPR027417">
    <property type="entry name" value="P-loop_NTPase"/>
</dbReference>
<feature type="domain" description="C-type lectin" evidence="9">
    <location>
        <begin position="58"/>
        <end position="182"/>
    </location>
</feature>
<dbReference type="EMBL" id="CAJPWZ010000721">
    <property type="protein sequence ID" value="CAG2199360.1"/>
    <property type="molecule type" value="Genomic_DNA"/>
</dbReference>
<keyword evidence="3 6" id="KW-0863">Zinc-finger</keyword>
<sequence>MKIQVVAALLCLIVVLYSEGKSYGKRIWKGNSRRCKGPCKTLPTTCPEGYTKLTNQRISPNCYLFGGSNTENRTDWHVANAICTSTPGAYLWIPETEEEAKAVLVKFDAFGKLQGFDIFTGANNLADRNRYVYAGTNGIFDPNNLPFGIPTGGNPISKSKYCVELEWNLENRVFEWDADPCSGSSNEGYVCEFPIICKTCITNLNKMAGYIALNTPQVDVSLDLESIVVEIATKTKPQAFKPDLEDNQKRWLVVGICLHNVVSPALRQYVASSMEKMYKTLKQSHKIDVQTYPNILQKYPVARSLNYDLRSNVRNPWAHCNFNEWCSVKYLYSLQLMQQLIRNLKLSSEATILADLTRWEVNGLHFLQGTTLGLEIIEEISNEISSLAKYVLKINSDASSAFGVVHSTLEMISNEIKETCKRVDQSDHTIEIIKSDVETLKIKELLLGSWKRNTNGHIIVTTRREPSEAAESLRVKIDDCIHLQTLSKEEGVQFMIKRTERYVQHKTENDSIFKLVDDLDGLPLALEQAAAHIKVLECSFADYLARFEKKRLKLLTKTASTSFETNKDRLTVLNYMAIKHGLSANANALKSYLGTSKDSDINPDVYVGLDTIRIMQTSAIFNSLHQRQDVALDDQNQMLNIMASLELDVNTYRSITAIKIPLLKWDLVCIQNSIATVLQENETQDQNTPSVPLSPERLRLMGNNAFEKGNYEDALQYYSEALRACPTDKCDIRILLNRSLVYLKLNDYSKALQDANLCIEIDPYNWKGHMWKSYAIAELINARELLEEMEGSGLGSACIAAKLNEECLLRYKMKIHYPIISYKMVDNQLPLSKYIMCIENRPGESPYECDEGSIVTAIDNTISQNGLSGIFLDGGCFSLKDNKVANNWTWGMYFQNKSSAMVENNEISNNRCGGIRIGVNYSASIVIDGNTIQDHSGPDILAIKIDQNYKDFKNHILSNADTINFSMNKTEASDMGEVNEYSIPPIITDRNYRTNNNKSIQTPRDTVKPSTCCYCRKMSTILKACVNCRIAKYCSKECQKGHWIQHKHMCPLFSKSYTIKLPMKDAKSNKFEITKSGNVFCERMFHASLKGIGEGAVPDIKSIKRFIVKIQSDIIYGPYNPQKSLTLYDQSVALDVSIRNPELYHLCSECGRLGGNKFTSKKIFCWASFKNKGEILCIHIDDFPPFQTW</sequence>
<keyword evidence="2" id="KW-0677">Repeat</keyword>
<keyword evidence="12" id="KW-1185">Reference proteome</keyword>
<dbReference type="InterPro" id="IPR016187">
    <property type="entry name" value="CTDL_fold"/>
</dbReference>
<dbReference type="Gene3D" id="2.160.20.10">
    <property type="entry name" value="Single-stranded right-handed beta-helix, Pectin lyase-like"/>
    <property type="match status" value="1"/>
</dbReference>
<dbReference type="SMART" id="SM00034">
    <property type="entry name" value="CLECT"/>
    <property type="match status" value="1"/>
</dbReference>
<dbReference type="Gene3D" id="3.10.100.10">
    <property type="entry name" value="Mannose-Binding Protein A, subunit A"/>
    <property type="match status" value="1"/>
</dbReference>
<proteinExistence type="predicted"/>
<dbReference type="PANTHER" id="PTHR22904">
    <property type="entry name" value="TPR REPEAT CONTAINING PROTEIN"/>
    <property type="match status" value="1"/>
</dbReference>
<dbReference type="InterPro" id="IPR011050">
    <property type="entry name" value="Pectin_lyase_fold/virulence"/>
</dbReference>
<dbReference type="GO" id="GO:0008270">
    <property type="term" value="F:zinc ion binding"/>
    <property type="evidence" value="ECO:0007669"/>
    <property type="project" value="UniProtKB-KW"/>
</dbReference>
<evidence type="ECO:0000256" key="3">
    <source>
        <dbReference type="ARBA" id="ARBA00022771"/>
    </source>
</evidence>
<dbReference type="AlphaFoldDB" id="A0A8S3QRP9"/>
<keyword evidence="5" id="KW-0862">Zinc</keyword>
<name>A0A8S3QRP9_MYTED</name>
<evidence type="ECO:0000259" key="9">
    <source>
        <dbReference type="PROSITE" id="PS50041"/>
    </source>
</evidence>
<dbReference type="GO" id="GO:0051879">
    <property type="term" value="F:Hsp90 protein binding"/>
    <property type="evidence" value="ECO:0007669"/>
    <property type="project" value="TreeGrafter"/>
</dbReference>
<feature type="repeat" description="TPR" evidence="7">
    <location>
        <begin position="732"/>
        <end position="765"/>
    </location>
</feature>
<dbReference type="InterPro" id="IPR039448">
    <property type="entry name" value="Beta_helix"/>
</dbReference>
<dbReference type="InterPro" id="IPR006626">
    <property type="entry name" value="PbH1"/>
</dbReference>
<keyword evidence="8" id="KW-0732">Signal</keyword>
<evidence type="ECO:0000256" key="1">
    <source>
        <dbReference type="ARBA" id="ARBA00022723"/>
    </source>
</evidence>
<dbReference type="SUPFAM" id="SSF144232">
    <property type="entry name" value="HIT/MYND zinc finger-like"/>
    <property type="match status" value="1"/>
</dbReference>